<evidence type="ECO:0000313" key="75">
    <source>
        <dbReference type="EMBL" id="PVL98857.1"/>
    </source>
</evidence>
<evidence type="ECO:0000313" key="39">
    <source>
        <dbReference type="EMBL" id="HAB4366812.1"/>
    </source>
</evidence>
<dbReference type="EMBL" id="DAAGNE010000019">
    <property type="protein sequence ID" value="HAB3743735.1"/>
    <property type="molecule type" value="Genomic_DNA"/>
</dbReference>
<evidence type="ECO:0000313" key="56">
    <source>
        <dbReference type="EMBL" id="HAE1239689.1"/>
    </source>
</evidence>
<dbReference type="EMBL" id="AAHDEP010000003">
    <property type="protein sequence ID" value="EBU7983736.1"/>
    <property type="molecule type" value="Genomic_DNA"/>
</dbReference>
<dbReference type="EMBL" id="AAHYFF010000013">
    <property type="protein sequence ID" value="ECB6380170.1"/>
    <property type="molecule type" value="Genomic_DNA"/>
</dbReference>
<evidence type="ECO:0000313" key="55">
    <source>
        <dbReference type="EMBL" id="HAE1217364.1"/>
    </source>
</evidence>
<dbReference type="EMBL" id="DAAHCK010000001">
    <property type="protein sequence ID" value="HAB5522905.1"/>
    <property type="molecule type" value="Genomic_DNA"/>
</dbReference>
<evidence type="ECO:0000313" key="71">
    <source>
        <dbReference type="EMBL" id="HAF0890554.1"/>
    </source>
</evidence>
<evidence type="ECO:0000313" key="54">
    <source>
        <dbReference type="EMBL" id="HAE0447890.1"/>
    </source>
</evidence>
<evidence type="ECO:0000313" key="26">
    <source>
        <dbReference type="EMBL" id="EDH9229627.1"/>
    </source>
</evidence>
<evidence type="ECO:0000313" key="20">
    <source>
        <dbReference type="EMBL" id="EDC9467901.1"/>
    </source>
</evidence>
<evidence type="ECO:0000313" key="74">
    <source>
        <dbReference type="EMBL" id="HAF7731441.1"/>
    </source>
</evidence>
<evidence type="ECO:0000313" key="57">
    <source>
        <dbReference type="EMBL" id="HAE1322524.1"/>
    </source>
</evidence>
<dbReference type="EMBL" id="DAARAE010000041">
    <property type="protein sequence ID" value="HAE1456896.1"/>
    <property type="molecule type" value="Genomic_DNA"/>
</dbReference>
<organism evidence="75 76">
    <name type="scientific">Salmonella enterica subsp. enterica serovar Agona</name>
    <dbReference type="NCBI Taxonomy" id="58095"/>
    <lineage>
        <taxon>Bacteria</taxon>
        <taxon>Pseudomonadati</taxon>
        <taxon>Pseudomonadota</taxon>
        <taxon>Gammaproteobacteria</taxon>
        <taxon>Enterobacterales</taxon>
        <taxon>Enterobacteriaceae</taxon>
        <taxon>Salmonella</taxon>
    </lineage>
</organism>
<evidence type="ECO:0000313" key="10">
    <source>
        <dbReference type="EMBL" id="EBY1989244.1"/>
    </source>
</evidence>
<evidence type="ECO:0000313" key="59">
    <source>
        <dbReference type="EMBL" id="HAE1456896.1"/>
    </source>
</evidence>
<dbReference type="EMBL" id="DAAFWC010000001">
    <property type="protein sequence ID" value="HAB1707318.1"/>
    <property type="molecule type" value="Genomic_DNA"/>
</dbReference>
<reference evidence="49" key="6">
    <citation type="submission" date="2018-07" db="EMBL/GenBank/DDBJ databases">
        <authorList>
            <consortium name="NCBI Pathogen Detection Project"/>
        </authorList>
    </citation>
    <scope>NUCLEOTIDE SEQUENCE</scope>
    <source>
        <strain evidence="49">09-3426</strain>
        <strain evidence="62">09-4364</strain>
        <strain evidence="73">10-0327</strain>
        <strain evidence="68">10-7240</strain>
        <strain evidence="66">10-7243</strain>
        <strain evidence="64">11-4642</strain>
        <strain evidence="67">11-5588</strain>
        <strain evidence="69">12-3191</strain>
        <strain evidence="70">12-3284</strain>
        <strain evidence="71">12-8479</strain>
        <strain evidence="65">13-0431</strain>
        <strain evidence="74">13-2460</strain>
        <strain evidence="63">13-5657</strain>
        <strain evidence="50">CE06.035</strain>
        <strain evidence="72">Salm201708953</strain>
        <strain evidence="27">Salmonella enterica</strain>
        <strain evidence="53">Sam_3440b185-6731-4f40-abe7-826e6475c527</strain>
        <strain evidence="54">Sam_5f569ebd-755b-4147-8429-4678b9c250cc</strain>
        <strain evidence="52">Sam_8b55db79-2e89-45d5-a9a1-8092f0a17964</strain>
        <strain evidence="51">Sam_997f2e98-28ae-496a-bdd7-14b549d092b4</strain>
    </source>
</reference>
<dbReference type="EMBL" id="DAAWFY010000001">
    <property type="protein sequence ID" value="HAF7731441.1"/>
    <property type="molecule type" value="Genomic_DNA"/>
</dbReference>
<dbReference type="EMBL" id="DAATZW010000017">
    <property type="protein sequence ID" value="HAF0790645.1"/>
    <property type="molecule type" value="Genomic_DNA"/>
</dbReference>
<evidence type="ECO:0000313" key="1">
    <source>
        <dbReference type="EMBL" id="EBF7615279.1"/>
    </source>
</evidence>
<evidence type="ECO:0000313" key="45">
    <source>
        <dbReference type="EMBL" id="HAB5522905.1"/>
    </source>
</evidence>
<dbReference type="EMBL" id="AAFGSL010000016">
    <property type="protein sequence ID" value="EBF7615279.1"/>
    <property type="molecule type" value="Genomic_DNA"/>
</dbReference>
<dbReference type="EMBL" id="DAAGMN010000005">
    <property type="protein sequence ID" value="HAB3680446.1"/>
    <property type="molecule type" value="Genomic_DNA"/>
</dbReference>
<evidence type="ECO:0000313" key="22">
    <source>
        <dbReference type="EMBL" id="EDG5795923.1"/>
    </source>
</evidence>
<evidence type="ECO:0000313" key="48">
    <source>
        <dbReference type="EMBL" id="HAB6235424.1"/>
    </source>
</evidence>
<evidence type="ECO:0000313" key="11">
    <source>
        <dbReference type="EMBL" id="EBY6735646.1"/>
    </source>
</evidence>
<dbReference type="EMBL" id="DAAFUE010000001">
    <property type="protein sequence ID" value="HAB1569218.1"/>
    <property type="molecule type" value="Genomic_DNA"/>
</dbReference>
<reference evidence="17" key="7">
    <citation type="submission" date="2018-07" db="EMBL/GenBank/DDBJ databases">
        <authorList>
            <consortium name="NARMS: The National Antimicrobial Resistance Monitoring System"/>
        </authorList>
    </citation>
    <scope>NUCLEOTIDE SEQUENCE</scope>
    <source>
        <strain evidence="17">CVM N57313F</strain>
        <strain evidence="12">FSIS11815297</strain>
        <strain evidence="18">FSIS1607168</strain>
    </source>
</reference>
<evidence type="ECO:0000313" key="9">
    <source>
        <dbReference type="EMBL" id="EBY0574153.1"/>
    </source>
</evidence>
<comment type="caution">
    <text evidence="75">The sequence shown here is derived from an EMBL/GenBank/DDBJ whole genome shotgun (WGS) entry which is preliminary data.</text>
</comment>
<dbReference type="Proteomes" id="UP000839928">
    <property type="component" value="Unassembled WGS sequence"/>
</dbReference>
<dbReference type="EMBL" id="DAAFPI010000017">
    <property type="protein sequence ID" value="HAB1022079.1"/>
    <property type="molecule type" value="Genomic_DNA"/>
</dbReference>
<dbReference type="EMBL" id="AAHWZL010000013">
    <property type="protein sequence ID" value="ECB2569960.1"/>
    <property type="molecule type" value="Genomic_DNA"/>
</dbReference>
<evidence type="ECO:0000313" key="33">
    <source>
        <dbReference type="EMBL" id="HAB2059471.1"/>
    </source>
</evidence>
<evidence type="ECO:0000313" key="60">
    <source>
        <dbReference type="EMBL" id="HAE1602516.1"/>
    </source>
</evidence>
<dbReference type="EMBL" id="AAMIOU010000007">
    <property type="protein sequence ID" value="EDH7244476.1"/>
    <property type="molecule type" value="Genomic_DNA"/>
</dbReference>
<dbReference type="EMBL" id="DAAGBW010000001">
    <property type="protein sequence ID" value="HAB2423245.1"/>
    <property type="molecule type" value="Genomic_DNA"/>
</dbReference>
<dbReference type="EMBL" id="AAHNKL010000006">
    <property type="protein sequence ID" value="EBY1989244.1"/>
    <property type="molecule type" value="Genomic_DNA"/>
</dbReference>
<evidence type="ECO:0000313" key="27">
    <source>
        <dbReference type="EMBL" id="HAB1022079.1"/>
    </source>
</evidence>
<dbReference type="EMBL" id="DAAFWQ010000018">
    <property type="protein sequence ID" value="HAB1824589.1"/>
    <property type="molecule type" value="Genomic_DNA"/>
</dbReference>
<dbReference type="EMBL" id="AAMJGE010000006">
    <property type="protein sequence ID" value="EDH9229627.1"/>
    <property type="molecule type" value="Genomic_DNA"/>
</dbReference>
<dbReference type="EMBL" id="DAAQYH010000009">
    <property type="protein sequence ID" value="HAE1371138.1"/>
    <property type="molecule type" value="Genomic_DNA"/>
</dbReference>
<evidence type="ECO:0000313" key="63">
    <source>
        <dbReference type="EMBL" id="HAE4617208.1"/>
    </source>
</evidence>
<evidence type="ECO:0000313" key="15">
    <source>
        <dbReference type="EMBL" id="ECB6026331.1"/>
    </source>
</evidence>
<evidence type="ECO:0000313" key="72">
    <source>
        <dbReference type="EMBL" id="HAF7239976.1"/>
    </source>
</evidence>
<evidence type="ECO:0000313" key="18">
    <source>
        <dbReference type="EMBL" id="ECU7932995.1"/>
    </source>
</evidence>
<evidence type="ECO:0000313" key="25">
    <source>
        <dbReference type="EMBL" id="EDH7244476.1"/>
    </source>
</evidence>
<evidence type="ECO:0000313" key="28">
    <source>
        <dbReference type="EMBL" id="HAB1569218.1"/>
    </source>
</evidence>
<evidence type="ECO:0000313" key="53">
    <source>
        <dbReference type="EMBL" id="HAE0207457.1"/>
    </source>
</evidence>
<evidence type="ECO:0000313" key="62">
    <source>
        <dbReference type="EMBL" id="HAE3636493.1"/>
    </source>
</evidence>
<dbReference type="EMBL" id="DAATOG010000009">
    <property type="protein sequence ID" value="HAE9393015.1"/>
    <property type="molecule type" value="Genomic_DNA"/>
</dbReference>
<dbReference type="EMBL" id="DAAPXI010000001">
    <property type="protein sequence ID" value="HAD8173622.1"/>
    <property type="molecule type" value="Genomic_DNA"/>
</dbReference>
<evidence type="ECO:0000313" key="69">
    <source>
        <dbReference type="EMBL" id="HAF0562879.1"/>
    </source>
</evidence>
<dbReference type="EMBL" id="DAAFYT010000028">
    <property type="protein sequence ID" value="HAB2059471.1"/>
    <property type="molecule type" value="Genomic_DNA"/>
</dbReference>
<evidence type="ECO:0000313" key="34">
    <source>
        <dbReference type="EMBL" id="HAB2368679.1"/>
    </source>
</evidence>
<dbReference type="EMBL" id="AAHVIS010000011">
    <property type="protein sequence ID" value="ECA7462592.1"/>
    <property type="molecule type" value="Genomic_DNA"/>
</dbReference>
<dbReference type="EMBL" id="AAMIBF010000007">
    <property type="protein sequence ID" value="EDH5701829.1"/>
    <property type="molecule type" value="Genomic_DNA"/>
</dbReference>
<dbReference type="EMBL" id="DAASRO010000001">
    <property type="protein sequence ID" value="HAE6727084.1"/>
    <property type="molecule type" value="Genomic_DNA"/>
</dbReference>
<evidence type="ECO:0000313" key="8">
    <source>
        <dbReference type="EMBL" id="EBU7983736.1"/>
    </source>
</evidence>
<evidence type="ECO:0000313" key="13">
    <source>
        <dbReference type="EMBL" id="ECA7462592.1"/>
    </source>
</evidence>
<dbReference type="EMBL" id="DAAHEN010000008">
    <property type="protein sequence ID" value="HAB5770252.1"/>
    <property type="molecule type" value="Genomic_DNA"/>
</dbReference>
<evidence type="ECO:0000313" key="4">
    <source>
        <dbReference type="EMBL" id="EBR0141647.1"/>
    </source>
</evidence>
<dbReference type="EMBL" id="AALOGT010000001">
    <property type="protein sequence ID" value="EDB6495938.1"/>
    <property type="molecule type" value="Genomic_DNA"/>
</dbReference>
<evidence type="ECO:0000313" key="14">
    <source>
        <dbReference type="EMBL" id="ECB2569960.1"/>
    </source>
</evidence>
<dbReference type="EMBL" id="AALSOQ010000015">
    <property type="protein sequence ID" value="EDC9467901.1"/>
    <property type="molecule type" value="Genomic_DNA"/>
</dbReference>
<dbReference type="EMBL" id="AAHYCG010000005">
    <property type="protein sequence ID" value="ECB6026331.1"/>
    <property type="molecule type" value="Genomic_DNA"/>
</dbReference>
<reference evidence="19" key="5">
    <citation type="submission" date="2018-07" db="EMBL/GenBank/DDBJ databases">
        <authorList>
            <consortium name="GenomeTrakr network: Whole genome sequencing for foodborne pathogen traceback"/>
        </authorList>
    </citation>
    <scope>NUCLEOTIDE SEQUENCE</scope>
    <source>
        <strain evidence="20">ADRDL-16-8871</strain>
        <strain evidence="19">FDA00004800</strain>
        <strain evidence="13">FSIS21923161</strain>
    </source>
</reference>
<evidence type="ECO:0000313" key="21">
    <source>
        <dbReference type="EMBL" id="EDG5619764.1"/>
    </source>
</evidence>
<proteinExistence type="predicted"/>
<evidence type="ECO:0000313" key="47">
    <source>
        <dbReference type="EMBL" id="HAB5938685.1"/>
    </source>
</evidence>
<evidence type="ECO:0000313" key="38">
    <source>
        <dbReference type="EMBL" id="HAB3944693.1"/>
    </source>
</evidence>
<evidence type="ECO:0000313" key="50">
    <source>
        <dbReference type="EMBL" id="HAD8173622.1"/>
    </source>
</evidence>
<dbReference type="EMBL" id="DAAGBK010000001">
    <property type="protein sequence ID" value="HAB2368679.1"/>
    <property type="molecule type" value="Genomic_DNA"/>
</dbReference>
<dbReference type="EMBL" id="AAGQKS010000005">
    <property type="protein sequence ID" value="EBQ8900180.1"/>
    <property type="molecule type" value="Genomic_DNA"/>
</dbReference>
<evidence type="ECO:0000313" key="2">
    <source>
        <dbReference type="EMBL" id="EBG3092905.1"/>
    </source>
</evidence>
<evidence type="ECO:0000313" key="68">
    <source>
        <dbReference type="EMBL" id="HAE9393015.1"/>
    </source>
</evidence>
<sequence length="39" mass="4558">MNVNYDVLHINVALAHCRNAINRVKLKHNLIFLQSRSEL</sequence>
<dbReference type="EMBL" id="DAAQOM010000012">
    <property type="protein sequence ID" value="HAE0207457.1"/>
    <property type="molecule type" value="Genomic_DNA"/>
</dbReference>
<dbReference type="EMBL" id="AAGTMP010000016">
    <property type="protein sequence ID" value="EBR8143020.1"/>
    <property type="molecule type" value="Genomic_DNA"/>
</dbReference>
<evidence type="ECO:0000313" key="76">
    <source>
        <dbReference type="Proteomes" id="UP000245147"/>
    </source>
</evidence>
<dbReference type="AlphaFoldDB" id="A0A2T9IC10"/>
<dbReference type="EMBL" id="AAKNHU010000014">
    <property type="protein sequence ID" value="ECT6084460.1"/>
    <property type="molecule type" value="Genomic_DNA"/>
</dbReference>
<dbReference type="EMBL" id="DAARRM010000010">
    <property type="protein sequence ID" value="HAE3636493.1"/>
    <property type="molecule type" value="Genomic_DNA"/>
</dbReference>
<evidence type="ECO:0000313" key="61">
    <source>
        <dbReference type="EMBL" id="HAE1638820.1"/>
    </source>
</evidence>
<dbReference type="EMBL" id="DAAGUG010000042">
    <property type="protein sequence ID" value="HAB4590423.1"/>
    <property type="molecule type" value="Genomic_DNA"/>
</dbReference>
<evidence type="ECO:0000313" key="30">
    <source>
        <dbReference type="EMBL" id="HAB1801497.1"/>
    </source>
</evidence>
<dbReference type="EMBL" id="AAKRAK010000008">
    <property type="protein sequence ID" value="ECU7932995.1"/>
    <property type="molecule type" value="Genomic_DNA"/>
</dbReference>
<evidence type="ECO:0000313" key="44">
    <source>
        <dbReference type="EMBL" id="HAB5383362.1"/>
    </source>
</evidence>
<evidence type="ECO:0000313" key="49">
    <source>
        <dbReference type="EMBL" id="HAC6808749.1"/>
    </source>
</evidence>
<dbReference type="EMBL" id="AAGUBV010000014">
    <property type="protein sequence ID" value="EBR9964537.1"/>
    <property type="molecule type" value="Genomic_DNA"/>
</dbReference>
<reference evidence="75 76" key="2">
    <citation type="submission" date="2018-04" db="EMBL/GenBank/DDBJ databases">
        <title>Serotype diversity and antimicrobial resistance among Salmonella enterica isolated from patients at an equine referral hospital.</title>
        <authorList>
            <person name="Leon I.M."/>
            <person name="Lawhon S.D."/>
            <person name="Norman K.N."/>
            <person name="Threadgill D.S."/>
            <person name="Ohta N."/>
            <person name="Vinasco J."/>
            <person name="Scott H.M."/>
        </authorList>
    </citation>
    <scope>NUCLEOTIDE SEQUENCE [LARGE SCALE GENOMIC DNA]</scope>
    <source>
        <strain evidence="75 76">167</strain>
    </source>
</reference>
<dbReference type="EMBL" id="AAGUFA010000004">
    <property type="protein sequence ID" value="EBS0216060.1"/>
    <property type="molecule type" value="Genomic_DNA"/>
</dbReference>
<accession>A0A2T9IC10</accession>
<evidence type="ECO:0000313" key="12">
    <source>
        <dbReference type="EMBL" id="EBZ7018166.1"/>
    </source>
</evidence>
<evidence type="ECO:0000313" key="70">
    <source>
        <dbReference type="EMBL" id="HAF0790645.1"/>
    </source>
</evidence>
<dbReference type="EMBL" id="DAAFXG010000001">
    <property type="protein sequence ID" value="HAB1881517.1"/>
    <property type="molecule type" value="Genomic_DNA"/>
</dbReference>
<evidence type="ECO:0000313" key="64">
    <source>
        <dbReference type="EMBL" id="HAE5973731.1"/>
    </source>
</evidence>
<dbReference type="EMBL" id="DAAHHO010000001">
    <property type="protein sequence ID" value="HAB6235424.1"/>
    <property type="molecule type" value="Genomic_DNA"/>
</dbReference>
<dbReference type="RefSeq" id="WP_031602422.1">
    <property type="nucleotide sequence ID" value="NZ_CALNWA010000001.1"/>
</dbReference>
<reference evidence="27" key="1">
    <citation type="journal article" date="2018" name="Genome Biol.">
        <title>SKESA: strategic k-mer extension for scrupulous assemblies.</title>
        <authorList>
            <person name="Souvorov A."/>
            <person name="Agarwala R."/>
            <person name="Lipman D.J."/>
        </authorList>
    </citation>
    <scope>NUCLEOTIDE SEQUENCE</scope>
    <source>
        <strain evidence="49">09-3426</strain>
        <strain evidence="62">09-4364</strain>
        <strain evidence="73">10-0327</strain>
        <strain evidence="68">10-7240</strain>
        <strain evidence="66">10-7243</strain>
        <strain evidence="64">11-4642</strain>
        <strain evidence="67">11-5588</strain>
        <strain evidence="69">12-3191</strain>
        <strain evidence="70">12-3284</strain>
        <strain evidence="71">12-8479</strain>
        <strain evidence="65">13-0431</strain>
        <strain evidence="74">13-2460</strain>
        <strain evidence="63">13-5657</strain>
        <strain evidence="50">CE06.035</strain>
        <strain evidence="72">Salm201708953</strain>
        <strain evidence="27">Salmonella enterica</strain>
        <strain evidence="53">Sam_3440b185-6731-4f40-abe7-826e6475c527</strain>
        <strain evidence="54">Sam_5f569ebd-755b-4147-8429-4678b9c250cc</strain>
        <strain evidence="52">Sam_8b55db79-2e89-45d5-a9a1-8092f0a17964</strain>
        <strain evidence="51">Sam_997f2e98-28ae-496a-bdd7-14b549d092b4</strain>
    </source>
</reference>
<dbReference type="EMBL" id="DAAHFX010000001">
    <property type="protein sequence ID" value="HAB5938685.1"/>
    <property type="molecule type" value="Genomic_DNA"/>
</dbReference>
<evidence type="ECO:0000313" key="31">
    <source>
        <dbReference type="EMBL" id="HAB1824589.1"/>
    </source>
</evidence>
<dbReference type="EMBL" id="DAAHBC010000025">
    <property type="protein sequence ID" value="HAB5383362.1"/>
    <property type="molecule type" value="Genomic_DNA"/>
</dbReference>
<dbReference type="EMBL" id="DAAGSJ010000016">
    <property type="protein sequence ID" value="HAB4366812.1"/>
    <property type="molecule type" value="Genomic_DNA"/>
</dbReference>
<evidence type="ECO:0000313" key="24">
    <source>
        <dbReference type="EMBL" id="EDH6339771.1"/>
    </source>
</evidence>
<dbReference type="EMBL" id="AAFIKO010000005">
    <property type="protein sequence ID" value="EBG3092905.1"/>
    <property type="molecule type" value="Genomic_DNA"/>
</dbReference>
<name>A0A2T9IC10_SALET</name>
<dbReference type="EMBL" id="AAMEPF010000001">
    <property type="protein sequence ID" value="EDG5619764.1"/>
    <property type="molecule type" value="Genomic_DNA"/>
</dbReference>
<evidence type="ECO:0000313" key="16">
    <source>
        <dbReference type="EMBL" id="ECB6380170.1"/>
    </source>
</evidence>
<dbReference type="EMBL" id="DAAQNS010000001">
    <property type="protein sequence ID" value="HAE0111295.1"/>
    <property type="molecule type" value="Genomic_DNA"/>
</dbReference>
<dbReference type="EMBL" id="DAASYN010000001">
    <property type="protein sequence ID" value="HAE7556724.1"/>
    <property type="molecule type" value="Genomic_DNA"/>
</dbReference>
<dbReference type="EMBL" id="DAAMIM010000001">
    <property type="protein sequence ID" value="HAC6808749.1"/>
    <property type="molecule type" value="Genomic_DNA"/>
</dbReference>
<reference evidence="6" key="4">
    <citation type="submission" date="2018-07" db="EMBL/GenBank/DDBJ databases">
        <authorList>
            <person name="Ashton P.M."/>
            <person name="Dallman T."/>
            <person name="Nair S."/>
            <person name="De Pinna E."/>
            <person name="Peters T."/>
            <person name="Grant K."/>
        </authorList>
    </citation>
    <scope>NUCLEOTIDE SEQUENCE</scope>
    <source>
        <strain evidence="9">152447</strain>
        <strain evidence="11">178634</strain>
        <strain evidence="6">178666</strain>
        <strain evidence="3">208936</strain>
        <strain evidence="1">240168</strain>
        <strain evidence="8">250819</strain>
        <strain evidence="23">344039</strain>
        <strain evidence="26">352129</strain>
        <strain evidence="16">365830</strain>
        <strain evidence="24">369915</strain>
        <strain evidence="7">423873</strain>
        <strain evidence="4">428140</strain>
        <strain evidence="10">488730</strain>
        <strain evidence="5">535271</strain>
        <strain evidence="14">676364</strain>
        <strain evidence="15">689000</strain>
        <strain evidence="2">741041</strain>
    </source>
</reference>
<evidence type="ECO:0000313" key="46">
    <source>
        <dbReference type="EMBL" id="HAB5770252.1"/>
    </source>
</evidence>
<evidence type="ECO:0000313" key="37">
    <source>
        <dbReference type="EMBL" id="HAB3743735.1"/>
    </source>
</evidence>
<dbReference type="EMBL" id="DAAQLP010000010">
    <property type="protein sequence ID" value="HAD9847794.1"/>
    <property type="molecule type" value="Genomic_DNA"/>
</dbReference>
<evidence type="ECO:0000313" key="41">
    <source>
        <dbReference type="EMBL" id="HAB4789950.1"/>
    </source>
</evidence>
<dbReference type="Proteomes" id="UP000245147">
    <property type="component" value="Unassembled WGS sequence"/>
</dbReference>
<gene>
    <name evidence="17" type="ORF">A3Z75_13255</name>
    <name evidence="19" type="ORF">AL996_04165</name>
    <name evidence="22" type="ORF">B7643_04165</name>
    <name evidence="21" type="ORF">B7S77_04165</name>
    <name evidence="18" type="ORF">BEI99_14385</name>
    <name evidence="20" type="ORF">BH418_14445</name>
    <name evidence="75" type="ORF">C4792_00375</name>
    <name evidence="23" type="ORF">CB179_10300</name>
    <name evidence="24" type="ORF">CB381_07600</name>
    <name evidence="25" type="ORF">CBN47_05480</name>
    <name evidence="26" type="ORF">CC399_09310</name>
    <name evidence="11" type="ORF">D5800_03005</name>
    <name evidence="1" type="ORF">DEM85_15265</name>
    <name evidence="3" type="ORF">DKS77_05070</name>
    <name evidence="8" type="ORF">DLB38_02925</name>
    <name evidence="5" type="ORF">DN360_17770</name>
    <name evidence="4" type="ORF">DNV88_08585</name>
    <name evidence="6" type="ORF">DTG92_13445</name>
    <name evidence="7" type="ORF">DTV28_06090</name>
    <name evidence="10" type="ORF">DU232_09490</name>
    <name evidence="9" type="ORF">DUR08_04015</name>
    <name evidence="16" type="ORF">E0T08_12025</name>
    <name evidence="12" type="ORF">EEQ47_13100</name>
    <name evidence="13" type="ORF">EPK73_09780</name>
    <name evidence="14" type="ORF">EVU59_14915</name>
    <name evidence="15" type="ORF">EZX27_09285</name>
    <name evidence="2" type="ORF">FIR09_07045</name>
    <name evidence="49" type="ORF">G0D82_01985</name>
    <name evidence="50" type="ORF">G1157_04295</name>
    <name evidence="53" type="ORF">G2167_19750</name>
    <name evidence="51" type="ORF">G2187_18735</name>
    <name evidence="54" type="ORF">G2192_04290</name>
    <name evidence="52" type="ORF">G2213_04295</name>
    <name evidence="55" type="ORF">G2913_04160</name>
    <name evidence="56" type="ORF">G2953_22405</name>
    <name evidence="60" type="ORF">G2960_02030</name>
    <name evidence="57" type="ORF">G2966_12620</name>
    <name evidence="61" type="ORF">G2970_04165</name>
    <name evidence="58" type="ORF">G2990_10560</name>
    <name evidence="62" type="ORF">G3980_001037</name>
    <name evidence="59" type="ORF">G3A30_10760</name>
    <name evidence="63" type="ORF">G4D20_000837</name>
    <name evidence="64" type="ORF">G4I51_002256</name>
    <name evidence="65" type="ORF">G4K93_000838</name>
    <name evidence="66" type="ORF">G4P07_000727</name>
    <name evidence="67" type="ORF">G4P20_000827</name>
    <name evidence="68" type="ORF">G4Y13_002521</name>
    <name evidence="73" type="ORF">G9257_001581</name>
    <name evidence="74" type="ORF">G9336_000838</name>
    <name evidence="70" type="ORF">G9C35_001910</name>
    <name evidence="69" type="ORF">G9C70_004690</name>
    <name evidence="71" type="ORF">G9G25_002460</name>
    <name evidence="72" type="ORF">G9X09_002548</name>
    <name evidence="42" type="ORF">GB020_13385</name>
    <name evidence="43" type="ORF">GB178_07225</name>
    <name evidence="35" type="ORF">GB182_04165</name>
    <name evidence="44" type="ORF">GB193_09310</name>
    <name evidence="47" type="ORF">GB352_04165</name>
    <name evidence="34" type="ORF">GB356_04165</name>
    <name evidence="31" type="ORF">GB388_08215</name>
    <name evidence="48" type="ORF">GB394_04165</name>
    <name evidence="29" type="ORF">GB423_04165</name>
    <name evidence="39" type="ORF">GB430_12455</name>
    <name evidence="37" type="ORF">GB441_08480</name>
    <name evidence="38" type="ORF">GB481_04160</name>
    <name evidence="33" type="ORF">GB613_12515</name>
    <name evidence="45" type="ORF">GBR77_04160</name>
    <name evidence="46" type="ORF">GBS17_15010</name>
    <name evidence="36" type="ORF">GBV99_02225</name>
    <name evidence="28" type="ORF">GBX08_04165</name>
    <name evidence="27" type="ORF">GBX75_16955</name>
    <name evidence="30" type="ORF">GBY12_04160</name>
    <name evidence="32" type="ORF">GBY78_04160</name>
    <name evidence="40" type="ORF">GBZ43_12465</name>
    <name evidence="41" type="ORF">GBZ56_23275</name>
</gene>
<dbReference type="EMBL" id="DAAUAP010000020">
    <property type="protein sequence ID" value="HAF0890554.1"/>
    <property type="molecule type" value="Genomic_DNA"/>
</dbReference>
<evidence type="ECO:0000313" key="5">
    <source>
        <dbReference type="EMBL" id="EBR8143020.1"/>
    </source>
</evidence>
<evidence type="ECO:0000313" key="36">
    <source>
        <dbReference type="EMBL" id="HAB3680446.1"/>
    </source>
</evidence>
<evidence type="ECO:0000313" key="19">
    <source>
        <dbReference type="EMBL" id="EDB6495938.1"/>
    </source>
</evidence>
<dbReference type="EMBL" id="QDOG01000001">
    <property type="protein sequence ID" value="PVL98857.1"/>
    <property type="molecule type" value="Genomic_DNA"/>
</dbReference>
<evidence type="ECO:0000313" key="32">
    <source>
        <dbReference type="EMBL" id="HAB1881517.1"/>
    </source>
</evidence>
<dbReference type="EMBL" id="DAAQXW010000012">
    <property type="protein sequence ID" value="HAE1322524.1"/>
    <property type="molecule type" value="Genomic_DNA"/>
</dbReference>
<evidence type="ECO:0000313" key="6">
    <source>
        <dbReference type="EMBL" id="EBR9964537.1"/>
    </source>
</evidence>
<dbReference type="EMBL" id="DAAQQN010000001">
    <property type="protein sequence ID" value="HAE0447890.1"/>
    <property type="molecule type" value="Genomic_DNA"/>
</dbReference>
<dbReference type="EMBL" id="AAMEQR010000001">
    <property type="protein sequence ID" value="EDG5795923.1"/>
    <property type="molecule type" value="Genomic_DNA"/>
</dbReference>
<protein>
    <submittedName>
        <fullName evidence="75">Uncharacterized protein</fullName>
    </submittedName>
</protein>
<evidence type="ECO:0000313" key="17">
    <source>
        <dbReference type="EMBL" id="ECT6084460.1"/>
    </source>
</evidence>
<evidence type="ECO:0000313" key="52">
    <source>
        <dbReference type="EMBL" id="HAE0111295.1"/>
    </source>
</evidence>
<evidence type="ECO:0000313" key="43">
    <source>
        <dbReference type="EMBL" id="HAB5210388.1"/>
    </source>
</evidence>
<evidence type="ECO:0000313" key="29">
    <source>
        <dbReference type="EMBL" id="HAB1707318.1"/>
    </source>
</evidence>
<dbReference type="EMBL" id="AAHORV010000001">
    <property type="protein sequence ID" value="EBY6735646.1"/>
    <property type="molecule type" value="Genomic_DNA"/>
</dbReference>
<dbReference type="EMBL" id="DAARAH010000001">
    <property type="protein sequence ID" value="HAE1602516.1"/>
    <property type="molecule type" value="Genomic_DNA"/>
</dbReference>
<evidence type="ECO:0000313" key="67">
    <source>
        <dbReference type="EMBL" id="HAE7556724.1"/>
    </source>
</evidence>
<dbReference type="EMBL" id="DAAGZR010000012">
    <property type="protein sequence ID" value="HAB5210388.1"/>
    <property type="molecule type" value="Genomic_DNA"/>
</dbReference>
<dbReference type="EMBL" id="DAAGVZ010000193">
    <property type="protein sequence ID" value="HAB4789950.1"/>
    <property type="molecule type" value="Genomic_DNA"/>
</dbReference>
<dbReference type="EMBL" id="DAAWDN010000016">
    <property type="protein sequence ID" value="HAF7546211.1"/>
    <property type="molecule type" value="Genomic_DNA"/>
</dbReference>
<dbReference type="EMBL" id="DAARZX010000001">
    <property type="protein sequence ID" value="HAE4617208.1"/>
    <property type="molecule type" value="Genomic_DNA"/>
</dbReference>
<dbReference type="EMBL" id="DAAWBV010000019">
    <property type="protein sequence ID" value="HAF7239976.1"/>
    <property type="molecule type" value="Genomic_DNA"/>
</dbReference>
<reference evidence="21" key="3">
    <citation type="submission" date="2018-07" db="EMBL/GenBank/DDBJ databases">
        <authorList>
            <consortium name="PulseNet: The National Subtyping Network for Foodborne Disease Surveillance"/>
            <person name="Tarr C.L."/>
            <person name="Trees E."/>
            <person name="Katz L.S."/>
            <person name="Carleton-Romer H.A."/>
            <person name="Stroika S."/>
            <person name="Kucerova Z."/>
            <person name="Roache K.F."/>
            <person name="Sabol A.L."/>
            <person name="Besser J."/>
            <person name="Gerner-Smidt P."/>
        </authorList>
    </citation>
    <scope>NUCLEOTIDE SEQUENCE</scope>
    <source>
        <strain evidence="21">PNUSAS011306</strain>
        <strain evidence="22">PNUSAS011364</strain>
        <strain evidence="25">PNUSAS013764</strain>
    </source>
</reference>
<evidence type="ECO:0000313" key="7">
    <source>
        <dbReference type="EMBL" id="EBS0216060.1"/>
    </source>
</evidence>
<dbReference type="EMBL" id="DAAQWY010000001">
    <property type="protein sequence ID" value="HAE1217364.1"/>
    <property type="molecule type" value="Genomic_DNA"/>
</dbReference>
<dbReference type="EMBL" id="DAAGXT010000007">
    <property type="protein sequence ID" value="HAB5021842.1"/>
    <property type="molecule type" value="Genomic_DNA"/>
</dbReference>
<dbReference type="EMBL" id="DAATXT010000088">
    <property type="protein sequence ID" value="HAF0562879.1"/>
    <property type="molecule type" value="Genomic_DNA"/>
</dbReference>
<dbReference type="EMBL" id="DAASLH010000038">
    <property type="protein sequence ID" value="HAE5973731.1"/>
    <property type="molecule type" value="Genomic_DNA"/>
</dbReference>
<evidence type="ECO:0000313" key="66">
    <source>
        <dbReference type="EMBL" id="HAE7502481.1"/>
    </source>
</evidence>
<dbReference type="EMBL" id="DAASXW010000001">
    <property type="protein sequence ID" value="HAE7502481.1"/>
    <property type="molecule type" value="Genomic_DNA"/>
</dbReference>
<evidence type="ECO:0000313" key="73">
    <source>
        <dbReference type="EMBL" id="HAF7546211.1"/>
    </source>
</evidence>
<evidence type="ECO:0000313" key="40">
    <source>
        <dbReference type="EMBL" id="HAB4590423.1"/>
    </source>
</evidence>
<dbReference type="EMBL" id="DAAGOV010000001">
    <property type="protein sequence ID" value="HAB3944693.1"/>
    <property type="molecule type" value="Genomic_DNA"/>
</dbReference>
<dbReference type="EMBL" id="DAARAJ010000001">
    <property type="protein sequence ID" value="HAE1638820.1"/>
    <property type="molecule type" value="Genomic_DNA"/>
</dbReference>
<dbReference type="EMBL" id="DAAFWP010000001">
    <property type="protein sequence ID" value="HAB1801497.1"/>
    <property type="molecule type" value="Genomic_DNA"/>
</dbReference>
<evidence type="ECO:0000313" key="58">
    <source>
        <dbReference type="EMBL" id="HAE1371138.1"/>
    </source>
</evidence>
<dbReference type="EMBL" id="AAHRZG010000012">
    <property type="protein sequence ID" value="EBZ7018166.1"/>
    <property type="molecule type" value="Genomic_DNA"/>
</dbReference>
<evidence type="ECO:0000313" key="65">
    <source>
        <dbReference type="EMBL" id="HAE6727084.1"/>
    </source>
</evidence>
<dbReference type="EMBL" id="DAAQXF010000219">
    <property type="protein sequence ID" value="HAE1239689.1"/>
    <property type="molecule type" value="Genomic_DNA"/>
</dbReference>
<evidence type="ECO:0000313" key="3">
    <source>
        <dbReference type="EMBL" id="EBQ8900180.1"/>
    </source>
</evidence>
<evidence type="ECO:0000313" key="35">
    <source>
        <dbReference type="EMBL" id="HAB2423245.1"/>
    </source>
</evidence>
<evidence type="ECO:0000313" key="23">
    <source>
        <dbReference type="EMBL" id="EDH5701829.1"/>
    </source>
</evidence>
<dbReference type="EMBL" id="AAHMZR010000003">
    <property type="protein sequence ID" value="EBY0574153.1"/>
    <property type="molecule type" value="Genomic_DNA"/>
</dbReference>
<dbReference type="EMBL" id="AAMIHC010000004">
    <property type="protein sequence ID" value="EDH6339771.1"/>
    <property type="molecule type" value="Genomic_DNA"/>
</dbReference>
<evidence type="ECO:0000313" key="51">
    <source>
        <dbReference type="EMBL" id="HAD9847794.1"/>
    </source>
</evidence>
<dbReference type="EMBL" id="AAGQWK010000005">
    <property type="protein sequence ID" value="EBR0141647.1"/>
    <property type="molecule type" value="Genomic_DNA"/>
</dbReference>
<evidence type="ECO:0000313" key="42">
    <source>
        <dbReference type="EMBL" id="HAB5021842.1"/>
    </source>
</evidence>